<dbReference type="EMBL" id="NDIQ01000021">
    <property type="protein sequence ID" value="PRT55599.1"/>
    <property type="molecule type" value="Genomic_DNA"/>
</dbReference>
<evidence type="ECO:0000256" key="11">
    <source>
        <dbReference type="ARBA" id="ARBA00031900"/>
    </source>
</evidence>
<dbReference type="PANTHER" id="PTHR11451:SF50">
    <property type="entry name" value="THREONINE--TRNA LIGASE, MITOCHONDRIAL"/>
    <property type="match status" value="1"/>
</dbReference>
<name>A0A2T0FKU4_9ASCO</name>
<dbReference type="GeneID" id="36516967"/>
<keyword evidence="10" id="KW-0030">Aminoacyl-tRNA synthetase</keyword>
<evidence type="ECO:0000256" key="3">
    <source>
        <dbReference type="ARBA" id="ARBA00013163"/>
    </source>
</evidence>
<dbReference type="FunFam" id="3.30.930.10:FF:000039">
    <property type="entry name" value="Threonyl-tRNA synthetase, mitochondrial"/>
    <property type="match status" value="1"/>
</dbReference>
<dbReference type="SUPFAM" id="SSF52954">
    <property type="entry name" value="Class II aaRS ABD-related"/>
    <property type="match status" value="1"/>
</dbReference>
<evidence type="ECO:0000256" key="6">
    <source>
        <dbReference type="ARBA" id="ARBA00022840"/>
    </source>
</evidence>
<sequence>MFRVWQSVRHKSTTAVIKEINDVQKLYMNHPWSPGSTFFYPEGAHVFGKLVSFMKAQMTRYGFQEVVTPQLYRKELWQTSGHWDHYRDDMFGVCDGHDTDKIEYSLKPMNCPGHCLLFASRERSFRELPVRYSDFSSLHRNEASGALQGLTRVRRFHQDDGHIFCRPDQVAEEIERSIALVDTVYKVFGLEYTMLLSTRPEDFMGERALWDEAEDGLRKAIEASAKPVVINEGDGAFYGPKIDFVVKDNLGKSHQAATIQLDFQLPRNFGLTYDDKTGAGVPVIVHRAVLGSVERFMALLMDHYSGKWPFWLNPRQVVVIPVSDAHAEYADQVAERLRNFRTNDGAAPLSEQTYAVEVYKQSEPLSGRLKRATELSASFVVVVGDREVQDGTISVRERGVRKSVTMTVDDLKELFVELTANYAP</sequence>
<dbReference type="AlphaFoldDB" id="A0A2T0FKU4"/>
<dbReference type="InterPro" id="IPR006195">
    <property type="entry name" value="aa-tRNA-synth_II"/>
</dbReference>
<evidence type="ECO:0000256" key="8">
    <source>
        <dbReference type="ARBA" id="ARBA00022946"/>
    </source>
</evidence>
<evidence type="ECO:0000256" key="2">
    <source>
        <dbReference type="ARBA" id="ARBA00008226"/>
    </source>
</evidence>
<dbReference type="GO" id="GO:0004829">
    <property type="term" value="F:threonine-tRNA ligase activity"/>
    <property type="evidence" value="ECO:0007669"/>
    <property type="project" value="UniProtKB-EC"/>
</dbReference>
<evidence type="ECO:0000256" key="1">
    <source>
        <dbReference type="ARBA" id="ARBA00004305"/>
    </source>
</evidence>
<keyword evidence="15" id="KW-1185">Reference proteome</keyword>
<dbReference type="Pfam" id="PF03129">
    <property type="entry name" value="HGTP_anticodon"/>
    <property type="match status" value="1"/>
</dbReference>
<dbReference type="InterPro" id="IPR045864">
    <property type="entry name" value="aa-tRNA-synth_II/BPL/LPL"/>
</dbReference>
<dbReference type="SUPFAM" id="SSF55681">
    <property type="entry name" value="Class II aaRS and biotin synthetases"/>
    <property type="match status" value="1"/>
</dbReference>
<comment type="subcellular location">
    <subcellularLocation>
        <location evidence="1">Mitochondrion matrix</location>
    </subcellularLocation>
</comment>
<dbReference type="RefSeq" id="XP_024665544.1">
    <property type="nucleotide sequence ID" value="XM_024809776.1"/>
</dbReference>
<evidence type="ECO:0000256" key="12">
    <source>
        <dbReference type="ARBA" id="ARBA00049515"/>
    </source>
</evidence>
<evidence type="ECO:0000256" key="7">
    <source>
        <dbReference type="ARBA" id="ARBA00022917"/>
    </source>
</evidence>
<dbReference type="NCBIfam" id="TIGR00418">
    <property type="entry name" value="thrS"/>
    <property type="match status" value="1"/>
</dbReference>
<keyword evidence="9" id="KW-0496">Mitochondrion</keyword>
<evidence type="ECO:0000256" key="10">
    <source>
        <dbReference type="ARBA" id="ARBA00023146"/>
    </source>
</evidence>
<evidence type="ECO:0000256" key="4">
    <source>
        <dbReference type="ARBA" id="ARBA00022598"/>
    </source>
</evidence>
<dbReference type="PANTHER" id="PTHR11451">
    <property type="entry name" value="THREONINE-TRNA LIGASE"/>
    <property type="match status" value="1"/>
</dbReference>
<dbReference type="InterPro" id="IPR002320">
    <property type="entry name" value="Thr-tRNA-ligase_IIa"/>
</dbReference>
<dbReference type="PROSITE" id="PS50862">
    <property type="entry name" value="AA_TRNA_LIGASE_II"/>
    <property type="match status" value="1"/>
</dbReference>
<dbReference type="STRING" id="45607.A0A2T0FKU4"/>
<dbReference type="Gene3D" id="3.30.930.10">
    <property type="entry name" value="Bira Bifunctional Protein, Domain 2"/>
    <property type="match status" value="1"/>
</dbReference>
<dbReference type="InterPro" id="IPR002314">
    <property type="entry name" value="aa-tRNA-synt_IIb"/>
</dbReference>
<keyword evidence="5" id="KW-0547">Nucleotide-binding</keyword>
<reference evidence="14 15" key="1">
    <citation type="submission" date="2017-04" db="EMBL/GenBank/DDBJ databases">
        <title>Genome sequencing of [Candida] sorbophila.</title>
        <authorList>
            <person name="Ahn J.O."/>
        </authorList>
    </citation>
    <scope>NUCLEOTIDE SEQUENCE [LARGE SCALE GENOMIC DNA]</scope>
    <source>
        <strain evidence="14 15">DS02</strain>
    </source>
</reference>
<comment type="similarity">
    <text evidence="2">Belongs to the class-II aminoacyl-tRNA synthetase family.</text>
</comment>
<gene>
    <name evidence="14" type="ORF">B9G98_03219</name>
</gene>
<accession>A0A2T0FKU4</accession>
<comment type="catalytic activity">
    <reaction evidence="12">
        <text>tRNA(Thr) + L-threonine + ATP = L-threonyl-tRNA(Thr) + AMP + diphosphate + H(+)</text>
        <dbReference type="Rhea" id="RHEA:24624"/>
        <dbReference type="Rhea" id="RHEA-COMP:9670"/>
        <dbReference type="Rhea" id="RHEA-COMP:9704"/>
        <dbReference type="ChEBI" id="CHEBI:15378"/>
        <dbReference type="ChEBI" id="CHEBI:30616"/>
        <dbReference type="ChEBI" id="CHEBI:33019"/>
        <dbReference type="ChEBI" id="CHEBI:57926"/>
        <dbReference type="ChEBI" id="CHEBI:78442"/>
        <dbReference type="ChEBI" id="CHEBI:78534"/>
        <dbReference type="ChEBI" id="CHEBI:456215"/>
        <dbReference type="EC" id="6.1.1.3"/>
    </reaction>
</comment>
<dbReference type="InterPro" id="IPR036621">
    <property type="entry name" value="Anticodon-bd_dom_sf"/>
</dbReference>
<evidence type="ECO:0000313" key="15">
    <source>
        <dbReference type="Proteomes" id="UP000238350"/>
    </source>
</evidence>
<dbReference type="CDD" id="cd00771">
    <property type="entry name" value="ThrRS_core"/>
    <property type="match status" value="1"/>
</dbReference>
<evidence type="ECO:0000256" key="9">
    <source>
        <dbReference type="ARBA" id="ARBA00023128"/>
    </source>
</evidence>
<comment type="caution">
    <text evidence="14">The sequence shown here is derived from an EMBL/GenBank/DDBJ whole genome shotgun (WGS) entry which is preliminary data.</text>
</comment>
<dbReference type="EC" id="6.1.1.3" evidence="3"/>
<dbReference type="InterPro" id="IPR033728">
    <property type="entry name" value="ThrRS_core"/>
</dbReference>
<feature type="domain" description="Aminoacyl-transfer RNA synthetases class-II family profile" evidence="13">
    <location>
        <begin position="35"/>
        <end position="309"/>
    </location>
</feature>
<dbReference type="GO" id="GO:0005759">
    <property type="term" value="C:mitochondrial matrix"/>
    <property type="evidence" value="ECO:0007669"/>
    <property type="project" value="UniProtKB-SubCell"/>
</dbReference>
<dbReference type="GO" id="GO:0005524">
    <property type="term" value="F:ATP binding"/>
    <property type="evidence" value="ECO:0007669"/>
    <property type="project" value="UniProtKB-KW"/>
</dbReference>
<protein>
    <recommendedName>
        <fullName evidence="3">threonine--tRNA ligase</fullName>
        <ecNumber evidence="3">6.1.1.3</ecNumber>
    </recommendedName>
    <alternativeName>
        <fullName evidence="11">Threonyl-tRNA synthetase</fullName>
    </alternativeName>
</protein>
<evidence type="ECO:0000259" key="13">
    <source>
        <dbReference type="PROSITE" id="PS50862"/>
    </source>
</evidence>
<keyword evidence="8" id="KW-0809">Transit peptide</keyword>
<organism evidence="14 15">
    <name type="scientific">Wickerhamiella sorbophila</name>
    <dbReference type="NCBI Taxonomy" id="45607"/>
    <lineage>
        <taxon>Eukaryota</taxon>
        <taxon>Fungi</taxon>
        <taxon>Dikarya</taxon>
        <taxon>Ascomycota</taxon>
        <taxon>Saccharomycotina</taxon>
        <taxon>Dipodascomycetes</taxon>
        <taxon>Dipodascales</taxon>
        <taxon>Trichomonascaceae</taxon>
        <taxon>Wickerhamiella</taxon>
    </lineage>
</organism>
<dbReference type="Proteomes" id="UP000238350">
    <property type="component" value="Unassembled WGS sequence"/>
</dbReference>
<keyword evidence="6" id="KW-0067">ATP-binding</keyword>
<dbReference type="Pfam" id="PF00587">
    <property type="entry name" value="tRNA-synt_2b"/>
    <property type="match status" value="1"/>
</dbReference>
<evidence type="ECO:0000313" key="14">
    <source>
        <dbReference type="EMBL" id="PRT55599.1"/>
    </source>
</evidence>
<evidence type="ECO:0000256" key="5">
    <source>
        <dbReference type="ARBA" id="ARBA00022741"/>
    </source>
</evidence>
<proteinExistence type="inferred from homology"/>
<dbReference type="OrthoDB" id="5423599at2759"/>
<keyword evidence="4 14" id="KW-0436">Ligase</keyword>
<dbReference type="Gene3D" id="3.40.50.800">
    <property type="entry name" value="Anticodon-binding domain"/>
    <property type="match status" value="1"/>
</dbReference>
<dbReference type="PRINTS" id="PR01047">
    <property type="entry name" value="TRNASYNTHTHR"/>
</dbReference>
<keyword evidence="7" id="KW-0648">Protein biosynthesis</keyword>
<dbReference type="InterPro" id="IPR004154">
    <property type="entry name" value="Anticodon-bd"/>
</dbReference>
<dbReference type="GO" id="GO:0070159">
    <property type="term" value="P:mitochondrial threonyl-tRNA aminoacylation"/>
    <property type="evidence" value="ECO:0007669"/>
    <property type="project" value="TreeGrafter"/>
</dbReference>